<reference evidence="1" key="1">
    <citation type="submission" date="2019-06" db="EMBL/GenBank/DDBJ databases">
        <authorList>
            <person name="Zheng W."/>
        </authorList>
    </citation>
    <scope>NUCLEOTIDE SEQUENCE</scope>
    <source>
        <strain evidence="1">QDHG01</strain>
    </source>
</reference>
<protein>
    <submittedName>
        <fullName evidence="1">Uncharacterized protein</fullName>
    </submittedName>
</protein>
<organism evidence="1 2">
    <name type="scientific">Halteria grandinella</name>
    <dbReference type="NCBI Taxonomy" id="5974"/>
    <lineage>
        <taxon>Eukaryota</taxon>
        <taxon>Sar</taxon>
        <taxon>Alveolata</taxon>
        <taxon>Ciliophora</taxon>
        <taxon>Intramacronucleata</taxon>
        <taxon>Spirotrichea</taxon>
        <taxon>Stichotrichia</taxon>
        <taxon>Sporadotrichida</taxon>
        <taxon>Halteriidae</taxon>
        <taxon>Halteria</taxon>
    </lineage>
</organism>
<evidence type="ECO:0000313" key="1">
    <source>
        <dbReference type="EMBL" id="TNV86859.1"/>
    </source>
</evidence>
<comment type="caution">
    <text evidence="1">The sequence shown here is derived from an EMBL/GenBank/DDBJ whole genome shotgun (WGS) entry which is preliminary data.</text>
</comment>
<dbReference type="Proteomes" id="UP000785679">
    <property type="component" value="Unassembled WGS sequence"/>
</dbReference>
<dbReference type="EMBL" id="RRYP01000782">
    <property type="protein sequence ID" value="TNV86859.1"/>
    <property type="molecule type" value="Genomic_DNA"/>
</dbReference>
<dbReference type="AlphaFoldDB" id="A0A8J8P6K0"/>
<name>A0A8J8P6K0_HALGN</name>
<accession>A0A8J8P6K0</accession>
<evidence type="ECO:0000313" key="2">
    <source>
        <dbReference type="Proteomes" id="UP000785679"/>
    </source>
</evidence>
<gene>
    <name evidence="1" type="ORF">FGO68_gene9704</name>
</gene>
<proteinExistence type="predicted"/>
<keyword evidence="2" id="KW-1185">Reference proteome</keyword>
<sequence>MTIDTSMSKLIAGGYATNQELTQSYIFETQTLYKYPLLMLYDISSTATSTLIWGYQFYVTQPYDYWVSQVTLSPDANFYIAHTMCNRIDQQEYLIGGKTISSGSVFAFALDTQTNVLMSHFRSQAIIISPIDTTNLEYRAYIMRIIGIESKKHQLLSLKITSSYYASFAWKYQHKQTVTSSAYAFTLGTSETQLIVLYDDAYQSTYNINLLSNTNQTTPFLKKTIQTTCGLKPSVYTLFTDIKYAYNTLAYGVSAPQLGGYCLNKLSMGGSIAQAQFTIPEHRLHGIKIISTSNVLIVVSVLSETFEKFQTYLVTARYNGEASVSLEYFASLPKVPAKGLQYNELKAARFISDTEFLIIGTSRDLFFRGGTYADQILAINQFRNSFIYSSSVANSCYAFIEGATIVTLNPVLKVEETTIELSSFLEQYQSFSDYWYLQYLSKALVSTSQITNIDTWCWPKYFDEIPRFTQQFASKIYINQGVSFEYVYPPIAHNADLSSYIWIDLNPLQDADLLPSPSTIVFPDISKVTFTIDISENPSTYSAKIRISNSCQISVRKIEIVVGYSGDPAIATEFAPLDSYTTPSPSDTLTPVVIGDPVIPPAEADPPPPPPTPEVAAIQCATSHVPRSQIALQIKVGESPIVLIPKELFPEQTEDETLSCGFVVIEAKAIAGKYFDKQMVHILPKFQEVQIAATIDSQVGKYELQLVAYYAEPQQPKKITITLNVTSNELDSDPISKILKDPSQNFTSPTQLQIYLKKLLPNTSSSLITLIEDESLIIPLPESTQLTLAEMQHFSVFQNGILEIKPTHRNVGMYDLACRFFMNDQREVDKVLRFNVVAIQGAKENNRTCAYGARQKCYPQVSEVDRKGMLTLYFPMSLVNTTEEDVKLALKLELQRNIIDGNNSSLSSWEIISISSKFISIQLIFSDPLLVSSNIENKDYLRITFIRPNYIEVSFKDFMIPSQYRLLYELPRQQPNSSNSFIRSIHFSPYECH</sequence>